<dbReference type="GO" id="GO:0005576">
    <property type="term" value="C:extracellular region"/>
    <property type="evidence" value="ECO:0007669"/>
    <property type="project" value="UniProtKB-SubCell"/>
</dbReference>
<evidence type="ECO:0000256" key="10">
    <source>
        <dbReference type="SAM" id="Phobius"/>
    </source>
</evidence>
<reference evidence="12 13" key="1">
    <citation type="submission" date="2016-05" db="EMBL/GenBank/DDBJ databases">
        <title>A degradative enzymes factory behind the ericoid mycorrhizal symbiosis.</title>
        <authorList>
            <consortium name="DOE Joint Genome Institute"/>
            <person name="Martino E."/>
            <person name="Morin E."/>
            <person name="Grelet G."/>
            <person name="Kuo A."/>
            <person name="Kohler A."/>
            <person name="Daghino S."/>
            <person name="Barry K."/>
            <person name="Choi C."/>
            <person name="Cichocki N."/>
            <person name="Clum A."/>
            <person name="Copeland A."/>
            <person name="Hainaut M."/>
            <person name="Haridas S."/>
            <person name="Labutti K."/>
            <person name="Lindquist E."/>
            <person name="Lipzen A."/>
            <person name="Khouja H.-R."/>
            <person name="Murat C."/>
            <person name="Ohm R."/>
            <person name="Olson A."/>
            <person name="Spatafora J."/>
            <person name="Veneault-Fourrey C."/>
            <person name="Henrissat B."/>
            <person name="Grigoriev I."/>
            <person name="Martin F."/>
            <person name="Perotto S."/>
        </authorList>
    </citation>
    <scope>NUCLEOTIDE SEQUENCE [LARGE SCALE GENOMIC DNA]</scope>
    <source>
        <strain evidence="12 13">UAMH 7357</strain>
    </source>
</reference>
<feature type="transmembrane region" description="Helical" evidence="10">
    <location>
        <begin position="248"/>
        <end position="270"/>
    </location>
</feature>
<evidence type="ECO:0000256" key="3">
    <source>
        <dbReference type="ARBA" id="ARBA00010031"/>
    </source>
</evidence>
<dbReference type="GO" id="GO:0098552">
    <property type="term" value="C:side of membrane"/>
    <property type="evidence" value="ECO:0007669"/>
    <property type="project" value="UniProtKB-KW"/>
</dbReference>
<evidence type="ECO:0000256" key="8">
    <source>
        <dbReference type="ARBA" id="ARBA00023288"/>
    </source>
</evidence>
<name>A0A2J6PRD8_9HELO</name>
<keyword evidence="5" id="KW-0325">Glycoprotein</keyword>
<feature type="region of interest" description="Disordered" evidence="9">
    <location>
        <begin position="215"/>
        <end position="238"/>
    </location>
</feature>
<evidence type="ECO:0000256" key="1">
    <source>
        <dbReference type="ARBA" id="ARBA00004589"/>
    </source>
</evidence>
<feature type="domain" description="CFEM" evidence="11">
    <location>
        <begin position="101"/>
        <end position="165"/>
    </location>
</feature>
<dbReference type="EMBL" id="KZ613505">
    <property type="protein sequence ID" value="PMD16561.1"/>
    <property type="molecule type" value="Genomic_DNA"/>
</dbReference>
<evidence type="ECO:0000313" key="13">
    <source>
        <dbReference type="Proteomes" id="UP000235672"/>
    </source>
</evidence>
<comment type="subcellular location">
    <subcellularLocation>
        <location evidence="1">Membrane</location>
        <topology evidence="1">Lipid-anchor</topology>
        <topology evidence="1">GPI-anchor</topology>
    </subcellularLocation>
    <subcellularLocation>
        <location evidence="2">Secreted</location>
    </subcellularLocation>
</comment>
<protein>
    <recommendedName>
        <fullName evidence="11">CFEM domain-containing protein</fullName>
    </recommendedName>
</protein>
<feature type="compositionally biased region" description="Low complexity" evidence="9">
    <location>
        <begin position="215"/>
        <end position="234"/>
    </location>
</feature>
<keyword evidence="10" id="KW-0812">Transmembrane</keyword>
<dbReference type="InterPro" id="IPR008427">
    <property type="entry name" value="Extracellular_membr_CFEM_dom"/>
</dbReference>
<keyword evidence="13" id="KW-1185">Reference proteome</keyword>
<keyword evidence="4" id="KW-0964">Secreted</keyword>
<keyword evidence="7" id="KW-1015">Disulfide bond</keyword>
<comment type="similarity">
    <text evidence="3">Belongs to the RBT5 family.</text>
</comment>
<accession>A0A2J6PRD8</accession>
<keyword evidence="5" id="KW-0336">GPI-anchor</keyword>
<evidence type="ECO:0000256" key="9">
    <source>
        <dbReference type="SAM" id="MobiDB-lite"/>
    </source>
</evidence>
<keyword evidence="10" id="KW-0472">Membrane</keyword>
<sequence length="420" mass="46351">MQLAKMPREALEPLSRKRGRRRQNVASVYLQYLPSAPATIDKWFELHQMQVSRRNWCLSTRKSPSTCSIRRANDSLNFPVSPLSPPLLCHCYSPKNVKMDLQPPCAQPCIASAMLAVGCKVNDQSCGCQAALQQSIGNIAASCLVKNCPSTQLLAIGNAGKAGCAAYSLTYMYSNGLSTMATMSLTSSFPLPTSSSISSSSSVSSTSSLLTGIKMSDSSSTTSPTHFPTPTSHTNLTLPPSKLSTATIAGVVIVGAVIFCTLALAFFCCLRHRRVNLRYLRRSDSELFTLINPPEQELETKSIRHEMLDCPFPSPELSWVNHNRTSIYELSSEESLLRQPAEPPRVKRRSQDELDELFQRDAVVLGKEEKSKAERRPPKIVVHLTEAREDGGLRRPGRLRKVEKVSSLRELKLVKSLEGR</sequence>
<keyword evidence="8" id="KW-0449">Lipoprotein</keyword>
<proteinExistence type="inferred from homology"/>
<dbReference type="AlphaFoldDB" id="A0A2J6PRD8"/>
<evidence type="ECO:0000256" key="7">
    <source>
        <dbReference type="ARBA" id="ARBA00023157"/>
    </source>
</evidence>
<evidence type="ECO:0000313" key="12">
    <source>
        <dbReference type="EMBL" id="PMD16561.1"/>
    </source>
</evidence>
<dbReference type="STRING" id="1745343.A0A2J6PRD8"/>
<dbReference type="OrthoDB" id="3559948at2759"/>
<evidence type="ECO:0000256" key="4">
    <source>
        <dbReference type="ARBA" id="ARBA00022525"/>
    </source>
</evidence>
<evidence type="ECO:0000256" key="5">
    <source>
        <dbReference type="ARBA" id="ARBA00022622"/>
    </source>
</evidence>
<gene>
    <name evidence="12" type="ORF">NA56DRAFT_692595</name>
</gene>
<keyword evidence="6" id="KW-0732">Signal</keyword>
<evidence type="ECO:0000256" key="2">
    <source>
        <dbReference type="ARBA" id="ARBA00004613"/>
    </source>
</evidence>
<dbReference type="Pfam" id="PF05730">
    <property type="entry name" value="CFEM"/>
    <property type="match status" value="1"/>
</dbReference>
<evidence type="ECO:0000256" key="6">
    <source>
        <dbReference type="ARBA" id="ARBA00022729"/>
    </source>
</evidence>
<organism evidence="12 13">
    <name type="scientific">Hyaloscypha hepaticicola</name>
    <dbReference type="NCBI Taxonomy" id="2082293"/>
    <lineage>
        <taxon>Eukaryota</taxon>
        <taxon>Fungi</taxon>
        <taxon>Dikarya</taxon>
        <taxon>Ascomycota</taxon>
        <taxon>Pezizomycotina</taxon>
        <taxon>Leotiomycetes</taxon>
        <taxon>Helotiales</taxon>
        <taxon>Hyaloscyphaceae</taxon>
        <taxon>Hyaloscypha</taxon>
    </lineage>
</organism>
<evidence type="ECO:0000259" key="11">
    <source>
        <dbReference type="Pfam" id="PF05730"/>
    </source>
</evidence>
<dbReference type="Proteomes" id="UP000235672">
    <property type="component" value="Unassembled WGS sequence"/>
</dbReference>
<keyword evidence="10" id="KW-1133">Transmembrane helix</keyword>